<organism evidence="4 5">
    <name type="scientific">Corynebacterium qintianiae</name>
    <dbReference type="NCBI Taxonomy" id="2709392"/>
    <lineage>
        <taxon>Bacteria</taxon>
        <taxon>Bacillati</taxon>
        <taxon>Actinomycetota</taxon>
        <taxon>Actinomycetes</taxon>
        <taxon>Mycobacteriales</taxon>
        <taxon>Corynebacteriaceae</taxon>
        <taxon>Corynebacterium</taxon>
    </lineage>
</organism>
<dbReference type="InterPro" id="IPR003607">
    <property type="entry name" value="HD/PDEase_dom"/>
</dbReference>
<keyword evidence="1 4" id="KW-0378">Hydrolase</keyword>
<sequence>MYPYSDADVARRAPEGPKGSQLAQTSDDRGAFSRDRARVLHSAALRRLADKTQVVGPRDGDTPRTRLTHSLEVAQISRGIGEGLGLNPDLCDMAGLTHDIGHPPYGHNGEVALNELAAGAGGFEGNAQTLRILTRLEPKVLVDGESFGLNLTRAALDAACKYPRTRTLVDGTVNSKYSAYDEDRHILDWLREGHADEAPPIEAQVMDTSDDIAYSVHDVEDGIVSGRVSLQVLWDFVELAALVDKGAAAFGGTADELIDAADRLRALPAINAAADFNYTLSSWAGLKQLTSELVGRYVGAVTSATLAFEGNQPEALRSDSNPAGALGRQHGRLIIPAEAEAEVRLLKTVAVLYVMDMPTHLKRQDRQRDRIYRVYDYLSHGAPGTLDTMFQQWWLTASSEQERERVIIDQIASLTESRLERLAKRSASLDGFMG</sequence>
<dbReference type="Proteomes" id="UP000594586">
    <property type="component" value="Chromosome"/>
</dbReference>
<dbReference type="GO" id="GO:0006203">
    <property type="term" value="P:dGTP catabolic process"/>
    <property type="evidence" value="ECO:0007669"/>
    <property type="project" value="TreeGrafter"/>
</dbReference>
<dbReference type="PANTHER" id="PTHR11373">
    <property type="entry name" value="DEOXYNUCLEOSIDE TRIPHOSPHATE TRIPHOSPHOHYDROLASE"/>
    <property type="match status" value="1"/>
</dbReference>
<keyword evidence="5" id="KW-1185">Reference proteome</keyword>
<evidence type="ECO:0000256" key="2">
    <source>
        <dbReference type="SAM" id="MobiDB-lite"/>
    </source>
</evidence>
<reference evidence="4 5" key="1">
    <citation type="submission" date="2020-11" db="EMBL/GenBank/DDBJ databases">
        <title>Corynebacterium sp. MC1420.</title>
        <authorList>
            <person name="Zhou J."/>
        </authorList>
    </citation>
    <scope>NUCLEOTIDE SEQUENCE [LARGE SCALE GENOMIC DNA]</scope>
    <source>
        <strain evidence="4 5">MC1420</strain>
    </source>
</reference>
<dbReference type="SMART" id="SM00471">
    <property type="entry name" value="HDc"/>
    <property type="match status" value="1"/>
</dbReference>
<evidence type="ECO:0000313" key="5">
    <source>
        <dbReference type="Proteomes" id="UP000594586"/>
    </source>
</evidence>
<feature type="region of interest" description="Disordered" evidence="2">
    <location>
        <begin position="1"/>
        <end position="32"/>
    </location>
</feature>
<dbReference type="RefSeq" id="WP_165004608.1">
    <property type="nucleotide sequence ID" value="NZ_CP064955.1"/>
</dbReference>
<feature type="domain" description="HD" evidence="3">
    <location>
        <begin position="66"/>
        <end position="215"/>
    </location>
</feature>
<dbReference type="InterPro" id="IPR026875">
    <property type="entry name" value="PHydrolase_assoc_dom"/>
</dbReference>
<dbReference type="AlphaFoldDB" id="A0A7T0KM07"/>
<dbReference type="InterPro" id="IPR006674">
    <property type="entry name" value="HD_domain"/>
</dbReference>
<dbReference type="PROSITE" id="PS51831">
    <property type="entry name" value="HD"/>
    <property type="match status" value="1"/>
</dbReference>
<dbReference type="Gene3D" id="1.10.3210.10">
    <property type="entry name" value="Hypothetical protein af1432"/>
    <property type="match status" value="1"/>
</dbReference>
<evidence type="ECO:0000259" key="3">
    <source>
        <dbReference type="PROSITE" id="PS51831"/>
    </source>
</evidence>
<dbReference type="InterPro" id="IPR050135">
    <property type="entry name" value="dGTPase-like"/>
</dbReference>
<dbReference type="CDD" id="cd00077">
    <property type="entry name" value="HDc"/>
    <property type="match status" value="1"/>
</dbReference>
<evidence type="ECO:0000313" key="4">
    <source>
        <dbReference type="EMBL" id="QPK82794.1"/>
    </source>
</evidence>
<dbReference type="NCBIfam" id="TIGR01353">
    <property type="entry name" value="dGTP_triPase"/>
    <property type="match status" value="1"/>
</dbReference>
<dbReference type="EMBL" id="CP064955">
    <property type="protein sequence ID" value="QPK82794.1"/>
    <property type="molecule type" value="Genomic_DNA"/>
</dbReference>
<dbReference type="InterPro" id="IPR006261">
    <property type="entry name" value="dGTPase"/>
</dbReference>
<evidence type="ECO:0000256" key="1">
    <source>
        <dbReference type="ARBA" id="ARBA00022801"/>
    </source>
</evidence>
<dbReference type="Pfam" id="PF01966">
    <property type="entry name" value="HD"/>
    <property type="match status" value="1"/>
</dbReference>
<dbReference type="Pfam" id="PF13286">
    <property type="entry name" value="HD_assoc"/>
    <property type="match status" value="1"/>
</dbReference>
<dbReference type="GO" id="GO:0008832">
    <property type="term" value="F:dGTPase activity"/>
    <property type="evidence" value="ECO:0007669"/>
    <property type="project" value="TreeGrafter"/>
</dbReference>
<proteinExistence type="predicted"/>
<protein>
    <submittedName>
        <fullName evidence="4">Deoxyguanosinetriphosphate triphosphohydrolase</fullName>
    </submittedName>
</protein>
<accession>A0A7T0KM07</accession>
<dbReference type="SUPFAM" id="SSF109604">
    <property type="entry name" value="HD-domain/PDEase-like"/>
    <property type="match status" value="1"/>
</dbReference>
<dbReference type="PANTHER" id="PTHR11373:SF32">
    <property type="entry name" value="DEOXYGUANOSINETRIPHOSPHATE TRIPHOSPHOHYDROLASE"/>
    <property type="match status" value="1"/>
</dbReference>
<name>A0A7T0KM07_9CORY</name>
<gene>
    <name evidence="4" type="ORF">G7Y29_07940</name>
</gene>
<dbReference type="NCBIfam" id="NF002829">
    <property type="entry name" value="PRK03007.1"/>
    <property type="match status" value="1"/>
</dbReference>
<dbReference type="KEGG" id="cqn:G7Y29_07940"/>